<dbReference type="AlphaFoldDB" id="A0AAX2T776"/>
<dbReference type="Proteomes" id="UP000305093">
    <property type="component" value="Unassembled WGS sequence"/>
</dbReference>
<proteinExistence type="predicted"/>
<gene>
    <name evidence="1" type="ORF">C9194_24985</name>
</gene>
<protein>
    <submittedName>
        <fullName evidence="1">Uncharacterized protein</fullName>
    </submittedName>
</protein>
<accession>A0AAX2T776</accession>
<organism evidence="1 2">
    <name type="scientific">Escherichia coli</name>
    <dbReference type="NCBI Taxonomy" id="562"/>
    <lineage>
        <taxon>Bacteria</taxon>
        <taxon>Pseudomonadati</taxon>
        <taxon>Pseudomonadota</taxon>
        <taxon>Gammaproteobacteria</taxon>
        <taxon>Enterobacterales</taxon>
        <taxon>Enterobacteriaceae</taxon>
        <taxon>Escherichia</taxon>
    </lineage>
</organism>
<dbReference type="EMBL" id="RROO01000093">
    <property type="protein sequence ID" value="TJF59665.1"/>
    <property type="molecule type" value="Genomic_DNA"/>
</dbReference>
<comment type="caution">
    <text evidence="1">The sequence shown here is derived from an EMBL/GenBank/DDBJ whole genome shotgun (WGS) entry which is preliminary data.</text>
</comment>
<name>A0AAX2T776_ECOLX</name>
<sequence length="60" mass="6859">MTAGITFNYAAGFLFRYPGVKGKQRISQWAKSNIRMEGIQGSAKKQRWRFILISAPLPDR</sequence>
<evidence type="ECO:0000313" key="2">
    <source>
        <dbReference type="Proteomes" id="UP000305093"/>
    </source>
</evidence>
<reference evidence="1 2" key="1">
    <citation type="submission" date="2018-12" db="EMBL/GenBank/DDBJ databases">
        <title>Food and Water Safety Consortium.</title>
        <authorList>
            <person name="Tyson S."/>
            <person name="Peterson C.-L."/>
            <person name="Olson A."/>
            <person name="Tyler S."/>
            <person name="Cabral J."/>
            <person name="Lynch T."/>
            <person name="Knox N."/>
            <person name="Van Domselaar G."/>
            <person name="Graham M."/>
        </authorList>
    </citation>
    <scope>NUCLEOTIDE SEQUENCE [LARGE SCALE GENOMIC DNA]</scope>
    <source>
        <strain evidence="1 2">FWSEC0419</strain>
    </source>
</reference>
<evidence type="ECO:0000313" key="1">
    <source>
        <dbReference type="EMBL" id="TJF59665.1"/>
    </source>
</evidence>